<feature type="region of interest" description="Disordered" evidence="1">
    <location>
        <begin position="82"/>
        <end position="103"/>
    </location>
</feature>
<reference evidence="3 4" key="1">
    <citation type="submission" date="2024-08" db="EMBL/GenBank/DDBJ databases">
        <authorList>
            <person name="Cucini C."/>
            <person name="Frati F."/>
        </authorList>
    </citation>
    <scope>NUCLEOTIDE SEQUENCE [LARGE SCALE GENOMIC DNA]</scope>
</reference>
<dbReference type="EMBL" id="CAXLJM020000107">
    <property type="protein sequence ID" value="CAL8134994.1"/>
    <property type="molecule type" value="Genomic_DNA"/>
</dbReference>
<dbReference type="Proteomes" id="UP001642540">
    <property type="component" value="Unassembled WGS sequence"/>
</dbReference>
<evidence type="ECO:0000256" key="1">
    <source>
        <dbReference type="SAM" id="MobiDB-lite"/>
    </source>
</evidence>
<comment type="caution">
    <text evidence="3">The sequence shown here is derived from an EMBL/GenBank/DDBJ whole genome shotgun (WGS) entry which is preliminary data.</text>
</comment>
<name>A0ABP1RTC9_9HEXA</name>
<feature type="region of interest" description="Disordered" evidence="1">
    <location>
        <begin position="135"/>
        <end position="357"/>
    </location>
</feature>
<keyword evidence="2" id="KW-0732">Signal</keyword>
<keyword evidence="4" id="KW-1185">Reference proteome</keyword>
<protein>
    <submittedName>
        <fullName evidence="3">Uncharacterized protein</fullName>
    </submittedName>
</protein>
<feature type="compositionally biased region" description="Low complexity" evidence="1">
    <location>
        <begin position="82"/>
        <end position="101"/>
    </location>
</feature>
<accession>A0ABP1RTC9</accession>
<gene>
    <name evidence="3" type="ORF">ODALV1_LOCUS25782</name>
</gene>
<evidence type="ECO:0000313" key="3">
    <source>
        <dbReference type="EMBL" id="CAL8134994.1"/>
    </source>
</evidence>
<feature type="compositionally biased region" description="Polar residues" evidence="1">
    <location>
        <begin position="196"/>
        <end position="213"/>
    </location>
</feature>
<feature type="signal peptide" evidence="2">
    <location>
        <begin position="1"/>
        <end position="17"/>
    </location>
</feature>
<feature type="compositionally biased region" description="Polar residues" evidence="1">
    <location>
        <begin position="268"/>
        <end position="286"/>
    </location>
</feature>
<feature type="compositionally biased region" description="Polar residues" evidence="1">
    <location>
        <begin position="302"/>
        <end position="314"/>
    </location>
</feature>
<proteinExistence type="predicted"/>
<feature type="chain" id="PRO_5047121400" evidence="2">
    <location>
        <begin position="18"/>
        <end position="451"/>
    </location>
</feature>
<sequence>MWTIIIFALGILANAGSFVLENEDEINMNYKTSRALLTPEQEELLMELLAADDALIDAASRGIVDDILAAIAGINQVNIVGPPDNQQPQQVQVPNSPPFSQAANTPALPVGVTNDNQMTAQQQAVFTAMMTSLVGSNSPASAQGPTFASAGSQSQAFGQGPSQSSQFAQEPSQAQSTQFGQSLSQFESEPFAQGLPQAQSPQFGQSQSQTQSVPFAPGTPQSQSPQFGQSQSQTQSAPFAPGSPQSQSPQFGQNQFQTDSAPFAPGPAQSQSPQFAQRPSQSQSTPFAPGPLPNQAPPFASGTGQHPLQQQSPPFASGPAQRPLQQQSPSYASRPSPQRPPQGQAPTYVAGAPQQQRPSFTPVQTLQATAPGAPTVPPTMSQNPNTTAVGGNNNHLFNTIQSVIMGSSSRNVTAIVDQSLRIATPGPIRDLVTGILNVVYCNSVRRLMGRC</sequence>
<feature type="compositionally biased region" description="Polar residues" evidence="1">
    <location>
        <begin position="135"/>
        <end position="187"/>
    </location>
</feature>
<feature type="compositionally biased region" description="Low complexity" evidence="1">
    <location>
        <begin position="218"/>
        <end position="257"/>
    </location>
</feature>
<feature type="compositionally biased region" description="Low complexity" evidence="1">
    <location>
        <begin position="325"/>
        <end position="346"/>
    </location>
</feature>
<organism evidence="3 4">
    <name type="scientific">Orchesella dallaii</name>
    <dbReference type="NCBI Taxonomy" id="48710"/>
    <lineage>
        <taxon>Eukaryota</taxon>
        <taxon>Metazoa</taxon>
        <taxon>Ecdysozoa</taxon>
        <taxon>Arthropoda</taxon>
        <taxon>Hexapoda</taxon>
        <taxon>Collembola</taxon>
        <taxon>Entomobryomorpha</taxon>
        <taxon>Entomobryoidea</taxon>
        <taxon>Orchesellidae</taxon>
        <taxon>Orchesellinae</taxon>
        <taxon>Orchesella</taxon>
    </lineage>
</organism>
<evidence type="ECO:0000313" key="4">
    <source>
        <dbReference type="Proteomes" id="UP001642540"/>
    </source>
</evidence>
<evidence type="ECO:0000256" key="2">
    <source>
        <dbReference type="SAM" id="SignalP"/>
    </source>
</evidence>